<comment type="caution">
    <text evidence="1">The sequence shown here is derived from an EMBL/GenBank/DDBJ whole genome shotgun (WGS) entry which is preliminary data.</text>
</comment>
<sequence>MGLFTGLVLLPLAPVRGVVWLAEQVQEQAERQLYDPQRIVRLLEEVAEARDAGEISEEEAARREDELVNLLAEGSRRGR</sequence>
<keyword evidence="2" id="KW-1185">Reference proteome</keyword>
<evidence type="ECO:0000313" key="2">
    <source>
        <dbReference type="Proteomes" id="UP001501822"/>
    </source>
</evidence>
<accession>A0ABP3FP78</accession>
<name>A0ABP3FP78_9ACTN</name>
<proteinExistence type="predicted"/>
<reference evidence="2" key="1">
    <citation type="journal article" date="2019" name="Int. J. Syst. Evol. Microbiol.">
        <title>The Global Catalogue of Microorganisms (GCM) 10K type strain sequencing project: providing services to taxonomists for standard genome sequencing and annotation.</title>
        <authorList>
            <consortium name="The Broad Institute Genomics Platform"/>
            <consortium name="The Broad Institute Genome Sequencing Center for Infectious Disease"/>
            <person name="Wu L."/>
            <person name="Ma J."/>
        </authorList>
    </citation>
    <scope>NUCLEOTIDE SEQUENCE [LARGE SCALE GENOMIC DNA]</scope>
    <source>
        <strain evidence="2">JCM 3146</strain>
    </source>
</reference>
<organism evidence="1 2">
    <name type="scientific">Actinoallomurus spadix</name>
    <dbReference type="NCBI Taxonomy" id="79912"/>
    <lineage>
        <taxon>Bacteria</taxon>
        <taxon>Bacillati</taxon>
        <taxon>Actinomycetota</taxon>
        <taxon>Actinomycetes</taxon>
        <taxon>Streptosporangiales</taxon>
        <taxon>Thermomonosporaceae</taxon>
        <taxon>Actinoallomurus</taxon>
    </lineage>
</organism>
<dbReference type="Pfam" id="PF05120">
    <property type="entry name" value="GvpG"/>
    <property type="match status" value="1"/>
</dbReference>
<dbReference type="Proteomes" id="UP001501822">
    <property type="component" value="Unassembled WGS sequence"/>
</dbReference>
<gene>
    <name evidence="1" type="ORF">GCM10010151_08720</name>
</gene>
<evidence type="ECO:0000313" key="1">
    <source>
        <dbReference type="EMBL" id="GAA0321241.1"/>
    </source>
</evidence>
<dbReference type="EMBL" id="BAAABM010000007">
    <property type="protein sequence ID" value="GAA0321241.1"/>
    <property type="molecule type" value="Genomic_DNA"/>
</dbReference>
<dbReference type="InterPro" id="IPR007804">
    <property type="entry name" value="GvpG"/>
</dbReference>
<dbReference type="RefSeq" id="WP_252804590.1">
    <property type="nucleotide sequence ID" value="NZ_BAAABM010000007.1"/>
</dbReference>
<protein>
    <submittedName>
        <fullName evidence="1">Gas vesicle protein GvpG</fullName>
    </submittedName>
</protein>